<dbReference type="Gene3D" id="3.60.21.10">
    <property type="match status" value="1"/>
</dbReference>
<dbReference type="PANTHER" id="PTHR11575">
    <property type="entry name" value="5'-NUCLEOTIDASE-RELATED"/>
    <property type="match status" value="1"/>
</dbReference>
<name>A0A7E5W7T0_TRINI</name>
<dbReference type="Proteomes" id="UP000322000">
    <property type="component" value="Chromosome 1"/>
</dbReference>
<dbReference type="Pfam" id="PF23142">
    <property type="entry name" value="PH_PLEKHM2"/>
    <property type="match status" value="1"/>
</dbReference>
<dbReference type="AlphaFoldDB" id="A0A7E5W7T0"/>
<evidence type="ECO:0000256" key="2">
    <source>
        <dbReference type="ARBA" id="ARBA00004496"/>
    </source>
</evidence>
<dbReference type="Pfam" id="PF00149">
    <property type="entry name" value="Metallophos"/>
    <property type="match status" value="1"/>
</dbReference>
<sequence>LEPTIIILPCNKLLKIFSKRNLFLQFQKVLLAVLAVAALSAGSIVKAPGDNFELLILHNNDMHARFEQTSQLSGACTTADREAGKCYGGFPRVAHVVKEARRAAHSGEGPPVLYLNAGDTYTGTAWFTIYKWKIAAEFVNALQPDAVSLGNNEIEGQDVSPFLQNLNTEVLACNVYIKSAENKINIKKSAVFDINGIKVGIVGYLTPEENDVGDLEYIDEVLAITEEVEKLQLRLQIFSYPNETLNRMMKVKSPYNMEDGSWTPLLVFITDYALYVASVKPGGTEYDILCRLPHNELDAIVVGPEAQYIQILDIAGNIACSIITGESSLGSRLASSLEWSARTSPLRIQRPPAMIPLGCRDWLRQWPGRA</sequence>
<accession>A0A7E5W7T0</accession>
<evidence type="ECO:0000259" key="5">
    <source>
        <dbReference type="Pfam" id="PF00149"/>
    </source>
</evidence>
<evidence type="ECO:0000313" key="8">
    <source>
        <dbReference type="RefSeq" id="XP_026736728.1"/>
    </source>
</evidence>
<dbReference type="InterPro" id="IPR057288">
    <property type="entry name" value="PH_PLEKHM2"/>
</dbReference>
<feature type="domain" description="PLEKHM2 PH" evidence="6">
    <location>
        <begin position="229"/>
        <end position="344"/>
    </location>
</feature>
<organism evidence="7 8">
    <name type="scientific">Trichoplusia ni</name>
    <name type="common">Cabbage looper</name>
    <dbReference type="NCBI Taxonomy" id="7111"/>
    <lineage>
        <taxon>Eukaryota</taxon>
        <taxon>Metazoa</taxon>
        <taxon>Ecdysozoa</taxon>
        <taxon>Arthropoda</taxon>
        <taxon>Hexapoda</taxon>
        <taxon>Insecta</taxon>
        <taxon>Pterygota</taxon>
        <taxon>Neoptera</taxon>
        <taxon>Endopterygota</taxon>
        <taxon>Lepidoptera</taxon>
        <taxon>Glossata</taxon>
        <taxon>Ditrysia</taxon>
        <taxon>Noctuoidea</taxon>
        <taxon>Noctuidae</taxon>
        <taxon>Plusiinae</taxon>
        <taxon>Trichoplusia</taxon>
    </lineage>
</organism>
<comment type="catalytic activity">
    <reaction evidence="1">
        <text>a ribonucleoside 5'-phosphate + H2O = a ribonucleoside + phosphate</text>
        <dbReference type="Rhea" id="RHEA:12484"/>
        <dbReference type="ChEBI" id="CHEBI:15377"/>
        <dbReference type="ChEBI" id="CHEBI:18254"/>
        <dbReference type="ChEBI" id="CHEBI:43474"/>
        <dbReference type="ChEBI" id="CHEBI:58043"/>
        <dbReference type="EC" id="3.1.3.5"/>
    </reaction>
</comment>
<dbReference type="InterPro" id="IPR006179">
    <property type="entry name" value="5_nucleotidase/apyrase"/>
</dbReference>
<dbReference type="InterPro" id="IPR004843">
    <property type="entry name" value="Calcineurin-like_PHP"/>
</dbReference>
<dbReference type="OrthoDB" id="7722975at2759"/>
<dbReference type="GO" id="GO:0005886">
    <property type="term" value="C:plasma membrane"/>
    <property type="evidence" value="ECO:0007669"/>
    <property type="project" value="TreeGrafter"/>
</dbReference>
<comment type="subcellular location">
    <subcellularLocation>
        <location evidence="2">Cytoplasm</location>
    </subcellularLocation>
</comment>
<feature type="non-terminal residue" evidence="8">
    <location>
        <position position="1"/>
    </location>
</feature>
<dbReference type="GeneID" id="113500215"/>
<dbReference type="GO" id="GO:0008253">
    <property type="term" value="F:5'-nucleotidase activity"/>
    <property type="evidence" value="ECO:0007669"/>
    <property type="project" value="UniProtKB-EC"/>
</dbReference>
<reference evidence="8" key="1">
    <citation type="submission" date="2025-08" db="UniProtKB">
        <authorList>
            <consortium name="RefSeq"/>
        </authorList>
    </citation>
    <scope>IDENTIFICATION</scope>
</reference>
<proteinExistence type="predicted"/>
<dbReference type="InterPro" id="IPR029052">
    <property type="entry name" value="Metallo-depent_PP-like"/>
</dbReference>
<evidence type="ECO:0000256" key="3">
    <source>
        <dbReference type="ARBA" id="ARBA00012643"/>
    </source>
</evidence>
<dbReference type="SUPFAM" id="SSF56300">
    <property type="entry name" value="Metallo-dependent phosphatases"/>
    <property type="match status" value="1"/>
</dbReference>
<evidence type="ECO:0000256" key="1">
    <source>
        <dbReference type="ARBA" id="ARBA00000815"/>
    </source>
</evidence>
<evidence type="ECO:0000313" key="7">
    <source>
        <dbReference type="Proteomes" id="UP000322000"/>
    </source>
</evidence>
<evidence type="ECO:0000259" key="6">
    <source>
        <dbReference type="Pfam" id="PF23142"/>
    </source>
</evidence>
<dbReference type="InParanoid" id="A0A7E5W7T0"/>
<dbReference type="PANTHER" id="PTHR11575:SF24">
    <property type="entry name" value="5'-NUCLEOTIDASE"/>
    <property type="match status" value="1"/>
</dbReference>
<keyword evidence="4" id="KW-0963">Cytoplasm</keyword>
<gene>
    <name evidence="8" type="primary">LOC113500215</name>
</gene>
<evidence type="ECO:0000256" key="4">
    <source>
        <dbReference type="ARBA" id="ARBA00022490"/>
    </source>
</evidence>
<dbReference type="KEGG" id="tnl:113500215"/>
<protein>
    <recommendedName>
        <fullName evidence="3">5'-nucleotidase</fullName>
        <ecNumber evidence="3">3.1.3.5</ecNumber>
    </recommendedName>
</protein>
<dbReference type="GO" id="GO:0005737">
    <property type="term" value="C:cytoplasm"/>
    <property type="evidence" value="ECO:0007669"/>
    <property type="project" value="UniProtKB-SubCell"/>
</dbReference>
<keyword evidence="7" id="KW-1185">Reference proteome</keyword>
<dbReference type="EC" id="3.1.3.5" evidence="3"/>
<dbReference type="GO" id="GO:0006196">
    <property type="term" value="P:AMP catabolic process"/>
    <property type="evidence" value="ECO:0007669"/>
    <property type="project" value="TreeGrafter"/>
</dbReference>
<dbReference type="RefSeq" id="XP_026736728.1">
    <property type="nucleotide sequence ID" value="XM_026880927.1"/>
</dbReference>
<feature type="domain" description="Calcineurin-like phosphoesterase" evidence="5">
    <location>
        <begin position="56"/>
        <end position="174"/>
    </location>
</feature>